<feature type="transmembrane region" description="Helical" evidence="15">
    <location>
        <begin position="6"/>
        <end position="25"/>
    </location>
</feature>
<keyword evidence="8" id="KW-0547">Nucleotide-binding</keyword>
<dbReference type="InterPro" id="IPR036097">
    <property type="entry name" value="HisK_dim/P_sf"/>
</dbReference>
<feature type="transmembrane region" description="Helical" evidence="15">
    <location>
        <begin position="37"/>
        <end position="66"/>
    </location>
</feature>
<organism evidence="17 18">
    <name type="scientific">Actinoplanes oblitus</name>
    <dbReference type="NCBI Taxonomy" id="3040509"/>
    <lineage>
        <taxon>Bacteria</taxon>
        <taxon>Bacillati</taxon>
        <taxon>Actinomycetota</taxon>
        <taxon>Actinomycetes</taxon>
        <taxon>Micromonosporales</taxon>
        <taxon>Micromonosporaceae</taxon>
        <taxon>Actinoplanes</taxon>
    </lineage>
</organism>
<dbReference type="PANTHER" id="PTHR45569:SF1">
    <property type="entry name" value="SENSOR PROTEIN KDPD"/>
    <property type="match status" value="1"/>
</dbReference>
<evidence type="ECO:0000256" key="3">
    <source>
        <dbReference type="ARBA" id="ARBA00004236"/>
    </source>
</evidence>
<name>A0ABY8WSQ5_9ACTN</name>
<dbReference type="SMART" id="SM00387">
    <property type="entry name" value="HATPase_c"/>
    <property type="match status" value="1"/>
</dbReference>
<keyword evidence="9" id="KW-0418">Kinase</keyword>
<evidence type="ECO:0000256" key="10">
    <source>
        <dbReference type="ARBA" id="ARBA00022840"/>
    </source>
</evidence>
<evidence type="ECO:0000256" key="2">
    <source>
        <dbReference type="ARBA" id="ARBA00004141"/>
    </source>
</evidence>
<keyword evidence="7 15" id="KW-0812">Transmembrane</keyword>
<dbReference type="InterPro" id="IPR004358">
    <property type="entry name" value="Sig_transdc_His_kin-like_C"/>
</dbReference>
<feature type="domain" description="Histidine kinase" evidence="16">
    <location>
        <begin position="242"/>
        <end position="454"/>
    </location>
</feature>
<dbReference type="InterPro" id="IPR052023">
    <property type="entry name" value="Histidine_kinase_KdpD"/>
</dbReference>
<dbReference type="InterPro" id="IPR005467">
    <property type="entry name" value="His_kinase_dom"/>
</dbReference>
<keyword evidence="13 15" id="KW-0472">Membrane</keyword>
<dbReference type="Proteomes" id="UP001240150">
    <property type="component" value="Chromosome"/>
</dbReference>
<dbReference type="EMBL" id="CP126980">
    <property type="protein sequence ID" value="WIN00856.1"/>
    <property type="molecule type" value="Genomic_DNA"/>
</dbReference>
<keyword evidence="6" id="KW-0808">Transferase</keyword>
<dbReference type="EC" id="2.7.13.3" evidence="4"/>
<keyword evidence="5" id="KW-0597">Phosphoprotein</keyword>
<evidence type="ECO:0000256" key="5">
    <source>
        <dbReference type="ARBA" id="ARBA00022553"/>
    </source>
</evidence>
<evidence type="ECO:0000256" key="1">
    <source>
        <dbReference type="ARBA" id="ARBA00000085"/>
    </source>
</evidence>
<protein>
    <recommendedName>
        <fullName evidence="4">histidine kinase</fullName>
        <ecNumber evidence="4">2.7.13.3</ecNumber>
    </recommendedName>
</protein>
<dbReference type="SUPFAM" id="SSF47384">
    <property type="entry name" value="Homodimeric domain of signal transducing histidine kinase"/>
    <property type="match status" value="1"/>
</dbReference>
<keyword evidence="10" id="KW-0067">ATP-binding</keyword>
<evidence type="ECO:0000313" key="18">
    <source>
        <dbReference type="Proteomes" id="UP001240150"/>
    </source>
</evidence>
<gene>
    <name evidence="17" type="ORF">ACTOB_005036</name>
</gene>
<evidence type="ECO:0000313" key="17">
    <source>
        <dbReference type="EMBL" id="WIN00856.1"/>
    </source>
</evidence>
<dbReference type="InterPro" id="IPR025201">
    <property type="entry name" value="KdpD_TM"/>
</dbReference>
<dbReference type="Pfam" id="PF13493">
    <property type="entry name" value="DUF4118"/>
    <property type="match status" value="1"/>
</dbReference>
<dbReference type="Gene3D" id="1.20.120.620">
    <property type="entry name" value="Backbone structure of the membrane domain of e. Coli histidine kinase receptor kdpd"/>
    <property type="match status" value="1"/>
</dbReference>
<dbReference type="PRINTS" id="PR00344">
    <property type="entry name" value="BCTRLSENSOR"/>
</dbReference>
<dbReference type="InterPro" id="IPR038318">
    <property type="entry name" value="KdpD_sf"/>
</dbReference>
<evidence type="ECO:0000256" key="14">
    <source>
        <dbReference type="SAM" id="MobiDB-lite"/>
    </source>
</evidence>
<feature type="region of interest" description="Disordered" evidence="14">
    <location>
        <begin position="433"/>
        <end position="455"/>
    </location>
</feature>
<comment type="catalytic activity">
    <reaction evidence="1">
        <text>ATP + protein L-histidine = ADP + protein N-phospho-L-histidine.</text>
        <dbReference type="EC" id="2.7.13.3"/>
    </reaction>
</comment>
<dbReference type="InterPro" id="IPR003594">
    <property type="entry name" value="HATPase_dom"/>
</dbReference>
<evidence type="ECO:0000256" key="8">
    <source>
        <dbReference type="ARBA" id="ARBA00022741"/>
    </source>
</evidence>
<dbReference type="SUPFAM" id="SSF55874">
    <property type="entry name" value="ATPase domain of HSP90 chaperone/DNA topoisomerase II/histidine kinase"/>
    <property type="match status" value="1"/>
</dbReference>
<evidence type="ECO:0000256" key="7">
    <source>
        <dbReference type="ARBA" id="ARBA00022692"/>
    </source>
</evidence>
<dbReference type="Pfam" id="PF00512">
    <property type="entry name" value="HisKA"/>
    <property type="match status" value="1"/>
</dbReference>
<dbReference type="Gene3D" id="1.10.287.130">
    <property type="match status" value="1"/>
</dbReference>
<dbReference type="RefSeq" id="WP_284922383.1">
    <property type="nucleotide sequence ID" value="NZ_CP126980.1"/>
</dbReference>
<dbReference type="CDD" id="cd00075">
    <property type="entry name" value="HATPase"/>
    <property type="match status" value="1"/>
</dbReference>
<reference evidence="17 18" key="1">
    <citation type="submission" date="2023-06" db="EMBL/GenBank/DDBJ databases">
        <authorList>
            <person name="Yushchuk O."/>
            <person name="Binda E."/>
            <person name="Ruckert-Reed C."/>
            <person name="Fedorenko V."/>
            <person name="Kalinowski J."/>
            <person name="Marinelli F."/>
        </authorList>
    </citation>
    <scope>NUCLEOTIDE SEQUENCE [LARGE SCALE GENOMIC DNA]</scope>
    <source>
        <strain evidence="17 18">NRRL 3884</strain>
    </source>
</reference>
<dbReference type="InterPro" id="IPR003661">
    <property type="entry name" value="HisK_dim/P_dom"/>
</dbReference>
<dbReference type="Gene3D" id="3.30.565.10">
    <property type="entry name" value="Histidine kinase-like ATPase, C-terminal domain"/>
    <property type="match status" value="1"/>
</dbReference>
<evidence type="ECO:0000256" key="4">
    <source>
        <dbReference type="ARBA" id="ARBA00012438"/>
    </source>
</evidence>
<evidence type="ECO:0000256" key="6">
    <source>
        <dbReference type="ARBA" id="ARBA00022679"/>
    </source>
</evidence>
<accession>A0ABY8WSQ5</accession>
<comment type="subcellular location">
    <subcellularLocation>
        <location evidence="3">Cell membrane</location>
    </subcellularLocation>
    <subcellularLocation>
        <location evidence="2">Membrane</location>
        <topology evidence="2">Multi-pass membrane protein</topology>
    </subcellularLocation>
</comment>
<keyword evidence="18" id="KW-1185">Reference proteome</keyword>
<evidence type="ECO:0000256" key="13">
    <source>
        <dbReference type="ARBA" id="ARBA00023136"/>
    </source>
</evidence>
<keyword evidence="11 15" id="KW-1133">Transmembrane helix</keyword>
<dbReference type="CDD" id="cd00082">
    <property type="entry name" value="HisKA"/>
    <property type="match status" value="1"/>
</dbReference>
<evidence type="ECO:0000256" key="12">
    <source>
        <dbReference type="ARBA" id="ARBA00023012"/>
    </source>
</evidence>
<evidence type="ECO:0000259" key="16">
    <source>
        <dbReference type="PROSITE" id="PS50109"/>
    </source>
</evidence>
<dbReference type="InterPro" id="IPR036890">
    <property type="entry name" value="HATPase_C_sf"/>
</dbReference>
<feature type="compositionally biased region" description="Polar residues" evidence="14">
    <location>
        <begin position="446"/>
        <end position="455"/>
    </location>
</feature>
<dbReference type="SMART" id="SM00388">
    <property type="entry name" value="HisKA"/>
    <property type="match status" value="1"/>
</dbReference>
<dbReference type="PANTHER" id="PTHR45569">
    <property type="entry name" value="SENSOR PROTEIN KDPD"/>
    <property type="match status" value="1"/>
</dbReference>
<feature type="transmembrane region" description="Helical" evidence="15">
    <location>
        <begin position="86"/>
        <end position="107"/>
    </location>
</feature>
<dbReference type="PROSITE" id="PS50109">
    <property type="entry name" value="HIS_KIN"/>
    <property type="match status" value="1"/>
</dbReference>
<proteinExistence type="predicted"/>
<dbReference type="PROSITE" id="PS51257">
    <property type="entry name" value="PROKAR_LIPOPROTEIN"/>
    <property type="match status" value="1"/>
</dbReference>
<keyword evidence="12" id="KW-0902">Two-component regulatory system</keyword>
<sequence>MGPRRIWLGVAVGGAGLAACTLALAPRRDAVSLAGVALLYLIPVVATAAVGGLWPALAAVAGADLLVNFFFIPPYHTFLVETRDHAIVLAVYVLVATAVAAAVEVAARQRARAARRDAEVALLAQATAEPVAEQSLTRLLTQVRDTFAMTAVALLESSPTGEHPVAVVGAPPPGRPALSARAGDGLRLAAWGPELIGEDRRTLARLAAAAARTLEAQRLADQAARVRELAEVDRVRSALLAAVGHDLRTPLAGVKAAVSSLRQPGLDLPPEARADLLATIEESTDRLDALVENLLSMSRLQAGMLSVHLEPVALDAVVAQALLHQPDGDNRVELDVPDELPLVRTDPGLLERVLANLIANARAASPPRQPIRIDAVATDRRVRLRVIDNGPGVPAADRERIFAPFQRLHDRGHGGLGLGLAIARGFTEAIGATLDPGDTPGGGLTMTVTLPRSDS</sequence>
<dbReference type="Pfam" id="PF02518">
    <property type="entry name" value="HATPase_c"/>
    <property type="match status" value="1"/>
</dbReference>
<evidence type="ECO:0000256" key="9">
    <source>
        <dbReference type="ARBA" id="ARBA00022777"/>
    </source>
</evidence>
<evidence type="ECO:0000256" key="15">
    <source>
        <dbReference type="SAM" id="Phobius"/>
    </source>
</evidence>
<evidence type="ECO:0000256" key="11">
    <source>
        <dbReference type="ARBA" id="ARBA00022989"/>
    </source>
</evidence>